<dbReference type="RefSeq" id="WP_387894599.1">
    <property type="nucleotide sequence ID" value="NZ_JBIAPK010000002.1"/>
</dbReference>
<sequence length="201" mass="22392">MRLPKTAHTSRPWRIHEIADDFHLEDVWALPTPGGPDDHARLVRQFTTPDTDHASPVSSPVPRLLFAIRWKLGALLGWDKPDTAIGARVRTLRDRLPTDLREGPRGTDIATLPFTSVYQTHDEWVAEMANRTVHGVMHIGWVPDGAGGYRGQMAVLVKPNGLFGAVYMAGIRPFRYLGVYPALIRSIGRRWQANSGERSAG</sequence>
<accession>A0ABW6RC68</accession>
<dbReference type="InterPro" id="IPR021295">
    <property type="entry name" value="DUF2867"/>
</dbReference>
<proteinExistence type="predicted"/>
<evidence type="ECO:0000313" key="2">
    <source>
        <dbReference type="Proteomes" id="UP001601976"/>
    </source>
</evidence>
<reference evidence="1 2" key="1">
    <citation type="submission" date="2024-10" db="EMBL/GenBank/DDBJ databases">
        <title>The Natural Products Discovery Center: Release of the First 8490 Sequenced Strains for Exploring Actinobacteria Biosynthetic Diversity.</title>
        <authorList>
            <person name="Kalkreuter E."/>
            <person name="Kautsar S.A."/>
            <person name="Yang D."/>
            <person name="Bader C.D."/>
            <person name="Teijaro C.N."/>
            <person name="Fluegel L."/>
            <person name="Davis C.M."/>
            <person name="Simpson J.R."/>
            <person name="Lauterbach L."/>
            <person name="Steele A.D."/>
            <person name="Gui C."/>
            <person name="Meng S."/>
            <person name="Li G."/>
            <person name="Viehrig K."/>
            <person name="Ye F."/>
            <person name="Su P."/>
            <person name="Kiefer A.F."/>
            <person name="Nichols A."/>
            <person name="Cepeda A.J."/>
            <person name="Yan W."/>
            <person name="Fan B."/>
            <person name="Jiang Y."/>
            <person name="Adhikari A."/>
            <person name="Zheng C.-J."/>
            <person name="Schuster L."/>
            <person name="Cowan T.M."/>
            <person name="Smanski M.J."/>
            <person name="Chevrette M.G."/>
            <person name="De Carvalho L.P.S."/>
            <person name="Shen B."/>
        </authorList>
    </citation>
    <scope>NUCLEOTIDE SEQUENCE [LARGE SCALE GENOMIC DNA]</scope>
    <source>
        <strain evidence="1 2">NPDC003029</strain>
    </source>
</reference>
<dbReference type="Pfam" id="PF11066">
    <property type="entry name" value="DUF2867"/>
    <property type="match status" value="1"/>
</dbReference>
<keyword evidence="2" id="KW-1185">Reference proteome</keyword>
<dbReference type="Proteomes" id="UP001601976">
    <property type="component" value="Unassembled WGS sequence"/>
</dbReference>
<name>A0ABW6RC68_9ACTN</name>
<gene>
    <name evidence="1" type="ORF">ACFYWW_07645</name>
</gene>
<comment type="caution">
    <text evidence="1">The sequence shown here is derived from an EMBL/GenBank/DDBJ whole genome shotgun (WGS) entry which is preliminary data.</text>
</comment>
<dbReference type="EMBL" id="JBIAPK010000002">
    <property type="protein sequence ID" value="MFF3338598.1"/>
    <property type="molecule type" value="Genomic_DNA"/>
</dbReference>
<protein>
    <submittedName>
        <fullName evidence="1">DUF2867 domain-containing protein</fullName>
    </submittedName>
</protein>
<organism evidence="1 2">
    <name type="scientific">Streptomyces flavidovirens</name>
    <dbReference type="NCBI Taxonomy" id="67298"/>
    <lineage>
        <taxon>Bacteria</taxon>
        <taxon>Bacillati</taxon>
        <taxon>Actinomycetota</taxon>
        <taxon>Actinomycetes</taxon>
        <taxon>Kitasatosporales</taxon>
        <taxon>Streptomycetaceae</taxon>
        <taxon>Streptomyces</taxon>
    </lineage>
</organism>
<evidence type="ECO:0000313" key="1">
    <source>
        <dbReference type="EMBL" id="MFF3338598.1"/>
    </source>
</evidence>